<dbReference type="InterPro" id="IPR053793">
    <property type="entry name" value="PB1-like"/>
</dbReference>
<dbReference type="Pfam" id="PF00564">
    <property type="entry name" value="PB1"/>
    <property type="match status" value="1"/>
</dbReference>
<dbReference type="STRING" id="599839.J4I8Z0"/>
<proteinExistence type="predicted"/>
<sequence length="1055" mass="115439">MPGVCAATGTTLMRSPMEHAACQGPSRMSYSDYGASDYNGSEPRPDKALVVKCSYDEAERKISFKSTRTCSYELLRRRVEESFSLSGTAFAITYTDDDGEVTDITTDSDLTEAIRYVYSVHDDPPISSSSSILSGRSLLKGKITLRVRISVEYDGPSLSDTSSLVSLDEYQNRNGSDVALSLGAPSIAEVEDDSITVSSKDMGSKYDLYRARGPKTIVSAPSREPLLRRSPEPSILESPWEVEMSTVPPSVSDVLKSTPSSAQESSLSGINPFSDDQSLGPSSVFDRLRLEEDSSSSFGTSTLHSERGAAWLRDQNARTMKSMLGDPSPKSEKAYAPSTSSPVETESDLSGELALQQDSSGKFYYAYTAGSSYAASQSAPDSGYEDTSDIYHASTQANPALSRPTSMEVNEYDFQGMHTISGGDIKRSSTSSSTFFSRAMSESVLLPEFIHPDVPPEVLQFLPAIPLTPPESPPSCSNCGVILDTIRYVCSTCGEIKPPSLSEKDLSELNYGKGKDRAIDMEHTNGASHSPTHTISSSPSSWSVVSDPYIPLRSLSDSTLNVAQRPLPAIPTKGSSSNGSLASRSTLTVTALNSPYGQGNQGYELCWQCLESAGVTHALEMSVDPGSSPSLMHWPSSPEDAQRAMSQWRRAAPSQKGHLRHAYVEKSWGHKGWQDVEQDENRICKCSTCGTMILNHRYKCASCENFNLCKACYNQVHEVHPSHAFLDVPDRIQRSWSDPSPISPAMPVTDGERSLVHPGVKCTHCMQDIVGARFHCAICDSVDICANCESAGLPGNLDSADGGHDSSHILIKIPYPLGPAELQSASRRAKSVWWGRDAVTGQKMRPRRNSLLSAYDRTVLGTGTHNSSSSTLNGVGSVAVDTDDHGIRCDACGQYIVGVRYQCASCPSKPKPYSLCSNCEEHSYVLHDPMHIFFNFPRPLDRPLLVDTPLIRRLYKYPAGPLDGRYDRDDPKGYLATLEHGIALCDRCMTRINGEWFRCGYCSKDLCGVCHNVDTHNETHAFVVFKSLLDIHQYKRFYELDNPKPIIPYPIYRSM</sequence>
<dbReference type="Pfam" id="PF00569">
    <property type="entry name" value="ZZ"/>
    <property type="match status" value="3"/>
</dbReference>
<dbReference type="PANTHER" id="PTHR15090">
    <property type="entry name" value="SEQUESTOSOME 1-RELATED"/>
    <property type="match status" value="1"/>
</dbReference>
<feature type="domain" description="ZZ-type" evidence="6">
    <location>
        <begin position="757"/>
        <end position="818"/>
    </location>
</feature>
<feature type="domain" description="ZZ-type" evidence="6">
    <location>
        <begin position="884"/>
        <end position="941"/>
    </location>
</feature>
<dbReference type="PANTHER" id="PTHR15090:SF0">
    <property type="entry name" value="SEQUESTOSOME-1"/>
    <property type="match status" value="1"/>
</dbReference>
<feature type="compositionally biased region" description="Polar residues" evidence="5">
    <location>
        <begin position="255"/>
        <end position="279"/>
    </location>
</feature>
<dbReference type="InterPro" id="IPR000433">
    <property type="entry name" value="Znf_ZZ"/>
</dbReference>
<dbReference type="EMBL" id="HE796973">
    <property type="protein sequence ID" value="CCM00246.1"/>
    <property type="molecule type" value="Genomic_DNA"/>
</dbReference>
<dbReference type="OrthoDB" id="661148at2759"/>
<dbReference type="RefSeq" id="XP_012179529.1">
    <property type="nucleotide sequence ID" value="XM_012324139.1"/>
</dbReference>
<dbReference type="AlphaFoldDB" id="J4I8Z0"/>
<evidence type="ECO:0000259" key="6">
    <source>
        <dbReference type="PROSITE" id="PS50135"/>
    </source>
</evidence>
<evidence type="ECO:0000256" key="3">
    <source>
        <dbReference type="ARBA" id="ARBA00022833"/>
    </source>
</evidence>
<dbReference type="PROSITE" id="PS01357">
    <property type="entry name" value="ZF_ZZ_1"/>
    <property type="match status" value="1"/>
</dbReference>
<dbReference type="InterPro" id="IPR052260">
    <property type="entry name" value="Autophagy_Rcpt_SigReg"/>
</dbReference>
<dbReference type="GO" id="GO:0007032">
    <property type="term" value="P:endosome organization"/>
    <property type="evidence" value="ECO:0007669"/>
    <property type="project" value="TreeGrafter"/>
</dbReference>
<dbReference type="GO" id="GO:0016235">
    <property type="term" value="C:aggresome"/>
    <property type="evidence" value="ECO:0007669"/>
    <property type="project" value="TreeGrafter"/>
</dbReference>
<name>J4I8Z0_9APHY</name>
<dbReference type="InterPro" id="IPR043145">
    <property type="entry name" value="Znf_ZZ_sf"/>
</dbReference>
<dbReference type="PROSITE" id="PS51745">
    <property type="entry name" value="PB1"/>
    <property type="match status" value="1"/>
</dbReference>
<dbReference type="PROSITE" id="PS50135">
    <property type="entry name" value="ZF_ZZ_2"/>
    <property type="match status" value="2"/>
</dbReference>
<dbReference type="SMART" id="SM00666">
    <property type="entry name" value="PB1"/>
    <property type="match status" value="1"/>
</dbReference>
<dbReference type="CDD" id="cd02340">
    <property type="entry name" value="ZZ_NBR1_like"/>
    <property type="match status" value="2"/>
</dbReference>
<dbReference type="InterPro" id="IPR000270">
    <property type="entry name" value="PB1_dom"/>
</dbReference>
<evidence type="ECO:0000256" key="5">
    <source>
        <dbReference type="SAM" id="MobiDB-lite"/>
    </source>
</evidence>
<evidence type="ECO:0000313" key="8">
    <source>
        <dbReference type="EMBL" id="CCM00246.1"/>
    </source>
</evidence>
<dbReference type="Proteomes" id="UP000006352">
    <property type="component" value="Unassembled WGS sequence"/>
</dbReference>
<evidence type="ECO:0000259" key="7">
    <source>
        <dbReference type="PROSITE" id="PS51745"/>
    </source>
</evidence>
<dbReference type="CDD" id="cd02249">
    <property type="entry name" value="ZZ"/>
    <property type="match status" value="1"/>
</dbReference>
<dbReference type="GO" id="GO:0035973">
    <property type="term" value="P:aggrephagy"/>
    <property type="evidence" value="ECO:0007669"/>
    <property type="project" value="TreeGrafter"/>
</dbReference>
<evidence type="ECO:0000256" key="2">
    <source>
        <dbReference type="ARBA" id="ARBA00022771"/>
    </source>
</evidence>
<feature type="region of interest" description="Disordered" evidence="5">
    <location>
        <begin position="321"/>
        <end position="351"/>
    </location>
</feature>
<organism evidence="8 9">
    <name type="scientific">Fibroporia radiculosa</name>
    <dbReference type="NCBI Taxonomy" id="599839"/>
    <lineage>
        <taxon>Eukaryota</taxon>
        <taxon>Fungi</taxon>
        <taxon>Dikarya</taxon>
        <taxon>Basidiomycota</taxon>
        <taxon>Agaricomycotina</taxon>
        <taxon>Agaricomycetes</taxon>
        <taxon>Polyporales</taxon>
        <taxon>Fibroporiaceae</taxon>
        <taxon>Fibroporia</taxon>
    </lineage>
</organism>
<keyword evidence="1" id="KW-0479">Metal-binding</keyword>
<evidence type="ECO:0000313" key="9">
    <source>
        <dbReference type="Proteomes" id="UP000006352"/>
    </source>
</evidence>
<evidence type="ECO:0008006" key="10">
    <source>
        <dbReference type="Google" id="ProtNLM"/>
    </source>
</evidence>
<dbReference type="GO" id="GO:0070530">
    <property type="term" value="F:K63-linked polyubiquitin modification-dependent protein binding"/>
    <property type="evidence" value="ECO:0007669"/>
    <property type="project" value="TreeGrafter"/>
</dbReference>
<dbReference type="GO" id="GO:0008270">
    <property type="term" value="F:zinc ion binding"/>
    <property type="evidence" value="ECO:0007669"/>
    <property type="project" value="UniProtKB-KW"/>
</dbReference>
<feature type="region of interest" description="Disordered" evidence="5">
    <location>
        <begin position="251"/>
        <end position="279"/>
    </location>
</feature>
<protein>
    <recommendedName>
        <fullName evidence="10">ZZ-type domain-containing protein</fullName>
    </recommendedName>
</protein>
<dbReference type="GO" id="GO:0000423">
    <property type="term" value="P:mitophagy"/>
    <property type="evidence" value="ECO:0007669"/>
    <property type="project" value="TreeGrafter"/>
</dbReference>
<feature type="domain" description="PB1" evidence="7">
    <location>
        <begin position="48"/>
        <end position="123"/>
    </location>
</feature>
<accession>J4I8Z0</accession>
<gene>
    <name evidence="8" type="ORF">FIBRA_02275</name>
</gene>
<dbReference type="InParanoid" id="J4I8Z0"/>
<evidence type="ECO:0000256" key="1">
    <source>
        <dbReference type="ARBA" id="ARBA00022723"/>
    </source>
</evidence>
<reference evidence="8 9" key="1">
    <citation type="journal article" date="2012" name="Appl. Environ. Microbiol.">
        <title>Short-read sequencing for genomic analysis of the brown rot fungus Fibroporia radiculosa.</title>
        <authorList>
            <person name="Tang J.D."/>
            <person name="Perkins A.D."/>
            <person name="Sonstegard T.S."/>
            <person name="Schroeder S.G."/>
            <person name="Burgess S.C."/>
            <person name="Diehl S.V."/>
        </authorList>
    </citation>
    <scope>NUCLEOTIDE SEQUENCE [LARGE SCALE GENOMIC DNA]</scope>
    <source>
        <strain evidence="8 9">TFFH 294</strain>
    </source>
</reference>
<evidence type="ECO:0000256" key="4">
    <source>
        <dbReference type="PROSITE-ProRule" id="PRU00228"/>
    </source>
</evidence>
<dbReference type="GO" id="GO:0044753">
    <property type="term" value="C:amphisome"/>
    <property type="evidence" value="ECO:0007669"/>
    <property type="project" value="TreeGrafter"/>
</dbReference>
<dbReference type="HOGENOM" id="CLU_007319_0_0_1"/>
<dbReference type="Gene3D" id="3.30.60.90">
    <property type="match status" value="4"/>
</dbReference>
<dbReference type="SUPFAM" id="SSF54277">
    <property type="entry name" value="CAD &amp; PB1 domains"/>
    <property type="match status" value="1"/>
</dbReference>
<dbReference type="Gene3D" id="3.10.20.90">
    <property type="entry name" value="Phosphatidylinositol 3-kinase Catalytic Subunit, Chain A, domain 1"/>
    <property type="match status" value="1"/>
</dbReference>
<keyword evidence="3" id="KW-0862">Zinc</keyword>
<keyword evidence="9" id="KW-1185">Reference proteome</keyword>
<dbReference type="GeneID" id="24095157"/>
<dbReference type="GO" id="GO:0005080">
    <property type="term" value="F:protein kinase C binding"/>
    <property type="evidence" value="ECO:0007669"/>
    <property type="project" value="TreeGrafter"/>
</dbReference>
<keyword evidence="2 4" id="KW-0863">Zinc-finger</keyword>
<dbReference type="SUPFAM" id="SSF57850">
    <property type="entry name" value="RING/U-box"/>
    <property type="match status" value="4"/>
</dbReference>
<dbReference type="SMART" id="SM00291">
    <property type="entry name" value="ZnF_ZZ"/>
    <property type="match status" value="4"/>
</dbReference>